<dbReference type="Pfam" id="PF02794">
    <property type="entry name" value="HlyC"/>
    <property type="match status" value="1"/>
</dbReference>
<protein>
    <recommendedName>
        <fullName evidence="2">RTX toxin-activating lysine-acyltransferase</fullName>
        <ecNumber evidence="2">2.3.1.-</ecNumber>
    </recommendedName>
</protein>
<keyword evidence="2" id="KW-0963">Cytoplasm</keyword>
<dbReference type="RefSeq" id="WP_090209735.1">
    <property type="nucleotide sequence ID" value="NZ_FOZM01000003.1"/>
</dbReference>
<dbReference type="EC" id="2.3.1.-" evidence="2"/>
<sequence>MTSQNVSLNTVTALYMEAYNLGENDRAAAEEYLAPYVDNGQVVMGTARQGDEEKHFGFALWAKVDEDTHMALSKGALDPKVAGYNALKSGPAAWLLELVAPSSLADAFVKSTCAAVFPNEVVMARLKDKDGTARCIQVQRAA</sequence>
<dbReference type="GO" id="GO:0005737">
    <property type="term" value="C:cytoplasm"/>
    <property type="evidence" value="ECO:0007669"/>
    <property type="project" value="UniProtKB-SubCell"/>
</dbReference>
<evidence type="ECO:0000313" key="3">
    <source>
        <dbReference type="EMBL" id="SFS21185.1"/>
    </source>
</evidence>
<name>A0A1I6MZQ0_9RHOB</name>
<dbReference type="EMBL" id="FOZM01000003">
    <property type="protein sequence ID" value="SFS21185.1"/>
    <property type="molecule type" value="Genomic_DNA"/>
</dbReference>
<comment type="function">
    <text evidence="2">Involved in fatty acylation of protoxin at internal lysine residues, thereby converting it to the active toxin.</text>
</comment>
<comment type="similarity">
    <text evidence="1 2">Belongs to the RTX toxin acyltransferase family.</text>
</comment>
<dbReference type="GO" id="GO:0031640">
    <property type="term" value="P:killing of cells of another organism"/>
    <property type="evidence" value="ECO:0007669"/>
    <property type="project" value="UniProtKB-KW"/>
</dbReference>
<dbReference type="GO" id="GO:0009404">
    <property type="term" value="P:toxin metabolic process"/>
    <property type="evidence" value="ECO:0007669"/>
    <property type="project" value="UniProtKB-UniRule"/>
</dbReference>
<accession>A0A1I6MZQ0</accession>
<dbReference type="Proteomes" id="UP000198926">
    <property type="component" value="Unassembled WGS sequence"/>
</dbReference>
<evidence type="ECO:0000313" key="4">
    <source>
        <dbReference type="Proteomes" id="UP000198926"/>
    </source>
</evidence>
<keyword evidence="2 3" id="KW-0012">Acyltransferase</keyword>
<proteinExistence type="inferred from homology"/>
<keyword evidence="4" id="KW-1185">Reference proteome</keyword>
<dbReference type="InterPro" id="IPR003996">
    <property type="entry name" value="RTX_toxin-activating_protC_bac"/>
</dbReference>
<reference evidence="3 4" key="1">
    <citation type="submission" date="2016-10" db="EMBL/GenBank/DDBJ databases">
        <authorList>
            <person name="de Groot N.N."/>
        </authorList>
    </citation>
    <scope>NUCLEOTIDE SEQUENCE [LARGE SCALE GENOMIC DNA]</scope>
    <source>
        <strain evidence="3 4">DSM 29433</strain>
    </source>
</reference>
<evidence type="ECO:0000256" key="2">
    <source>
        <dbReference type="RuleBase" id="RU368102"/>
    </source>
</evidence>
<keyword evidence="2 3" id="KW-0808">Transferase</keyword>
<dbReference type="GO" id="GO:0016746">
    <property type="term" value="F:acyltransferase activity"/>
    <property type="evidence" value="ECO:0007669"/>
    <property type="project" value="UniProtKB-UniRule"/>
</dbReference>
<evidence type="ECO:0000256" key="1">
    <source>
        <dbReference type="ARBA" id="ARBA00005686"/>
    </source>
</evidence>
<keyword evidence="2" id="KW-0204">Cytolysis</keyword>
<organism evidence="3 4">
    <name type="scientific">Yoonia litorea</name>
    <dbReference type="NCBI Taxonomy" id="1123755"/>
    <lineage>
        <taxon>Bacteria</taxon>
        <taxon>Pseudomonadati</taxon>
        <taxon>Pseudomonadota</taxon>
        <taxon>Alphaproteobacteria</taxon>
        <taxon>Rhodobacterales</taxon>
        <taxon>Paracoccaceae</taxon>
        <taxon>Yoonia</taxon>
    </lineage>
</organism>
<gene>
    <name evidence="3" type="ORF">SAMN05444714_2761</name>
</gene>
<comment type="subcellular location">
    <subcellularLocation>
        <location evidence="2">Cytoplasm</location>
    </subcellularLocation>
</comment>
<dbReference type="AlphaFoldDB" id="A0A1I6MZQ0"/>